<dbReference type="GO" id="GO:0004049">
    <property type="term" value="F:anthranilate synthase activity"/>
    <property type="evidence" value="ECO:0007669"/>
    <property type="project" value="UniProtKB-EC"/>
</dbReference>
<dbReference type="KEGG" id="drt:Dret_0119"/>
<reference evidence="3 4" key="2">
    <citation type="journal article" date="2010" name="Stand. Genomic Sci.">
        <title>Complete genome sequence of Desulfohalobium retbaense type strain (HR(100)).</title>
        <authorList>
            <person name="Spring S."/>
            <person name="Nolan M."/>
            <person name="Lapidus A."/>
            <person name="Glavina Del Rio T."/>
            <person name="Copeland A."/>
            <person name="Tice H."/>
            <person name="Cheng J.F."/>
            <person name="Lucas S."/>
            <person name="Land M."/>
            <person name="Chen F."/>
            <person name="Bruce D."/>
            <person name="Goodwin L."/>
            <person name="Pitluck S."/>
            <person name="Ivanova N."/>
            <person name="Mavromatis K."/>
            <person name="Mikhailova N."/>
            <person name="Pati A."/>
            <person name="Chen A."/>
            <person name="Palaniappan K."/>
            <person name="Hauser L."/>
            <person name="Chang Y.J."/>
            <person name="Jeffries C.D."/>
            <person name="Munk C."/>
            <person name="Kiss H."/>
            <person name="Chain P."/>
            <person name="Han C."/>
            <person name="Brettin T."/>
            <person name="Detter J.C."/>
            <person name="Schuler E."/>
            <person name="Goker M."/>
            <person name="Rohde M."/>
            <person name="Bristow J."/>
            <person name="Eisen J.A."/>
            <person name="Markowitz V."/>
            <person name="Hugenholtz P."/>
            <person name="Kyrpides N.C."/>
            <person name="Klenk H.P."/>
        </authorList>
    </citation>
    <scope>NUCLEOTIDE SEQUENCE [LARGE SCALE GENOMIC DNA]</scope>
    <source>
        <strain evidence="3 4">DSM 5692</strain>
    </source>
</reference>
<dbReference type="GO" id="GO:0000162">
    <property type="term" value="P:L-tryptophan biosynthetic process"/>
    <property type="evidence" value="ECO:0007669"/>
    <property type="project" value="TreeGrafter"/>
</dbReference>
<dbReference type="STRING" id="485915.Dret_0119"/>
<dbReference type="SUPFAM" id="SSF56322">
    <property type="entry name" value="ADC synthase"/>
    <property type="match status" value="1"/>
</dbReference>
<feature type="domain" description="Anthranilate synthase component I N-terminal" evidence="2">
    <location>
        <begin position="16"/>
        <end position="160"/>
    </location>
</feature>
<dbReference type="PANTHER" id="PTHR11236:SF9">
    <property type="entry name" value="ANTHRANILATE SYNTHASE COMPONENT 1"/>
    <property type="match status" value="1"/>
</dbReference>
<dbReference type="InterPro" id="IPR006805">
    <property type="entry name" value="Anth_synth_I_N"/>
</dbReference>
<dbReference type="EMBL" id="CP001734">
    <property type="protein sequence ID" value="ACV67421.1"/>
    <property type="molecule type" value="Genomic_DNA"/>
</dbReference>
<dbReference type="AlphaFoldDB" id="C8WZE6"/>
<proteinExistence type="predicted"/>
<gene>
    <name evidence="3" type="ordered locus">Dret_0119</name>
</gene>
<dbReference type="HOGENOM" id="CLU_006493_9_3_7"/>
<dbReference type="Gene3D" id="3.60.120.10">
    <property type="entry name" value="Anthranilate synthase"/>
    <property type="match status" value="1"/>
</dbReference>
<dbReference type="eggNOG" id="COG0147">
    <property type="taxonomic scope" value="Bacteria"/>
</dbReference>
<evidence type="ECO:0000313" key="4">
    <source>
        <dbReference type="Proteomes" id="UP000001052"/>
    </source>
</evidence>
<name>C8WZE6_DESRD</name>
<accession>C8WZE6</accession>
<evidence type="ECO:0000313" key="3">
    <source>
        <dbReference type="EMBL" id="ACV67421.1"/>
    </source>
</evidence>
<dbReference type="EC" id="4.1.3.27" evidence="3"/>
<feature type="domain" description="Chorismate-utilising enzyme C-terminal" evidence="1">
    <location>
        <begin position="196"/>
        <end position="453"/>
    </location>
</feature>
<evidence type="ECO:0000259" key="1">
    <source>
        <dbReference type="Pfam" id="PF00425"/>
    </source>
</evidence>
<keyword evidence="3" id="KW-0456">Lyase</keyword>
<dbReference type="PRINTS" id="PR00095">
    <property type="entry name" value="ANTSNTHASEI"/>
</dbReference>
<dbReference type="InterPro" id="IPR005801">
    <property type="entry name" value="ADC_synthase"/>
</dbReference>
<evidence type="ECO:0000259" key="2">
    <source>
        <dbReference type="Pfam" id="PF04715"/>
    </source>
</evidence>
<dbReference type="Pfam" id="PF00425">
    <property type="entry name" value="Chorismate_bind"/>
    <property type="match status" value="1"/>
</dbReference>
<organism evidence="3 4">
    <name type="scientific">Desulfohalobium retbaense (strain ATCC 49708 / DSM 5692 / JCM 16813 / HR100)</name>
    <dbReference type="NCBI Taxonomy" id="485915"/>
    <lineage>
        <taxon>Bacteria</taxon>
        <taxon>Pseudomonadati</taxon>
        <taxon>Thermodesulfobacteriota</taxon>
        <taxon>Desulfovibrionia</taxon>
        <taxon>Desulfovibrionales</taxon>
        <taxon>Desulfohalobiaceae</taxon>
        <taxon>Desulfohalobium</taxon>
    </lineage>
</organism>
<dbReference type="Proteomes" id="UP000001052">
    <property type="component" value="Chromosome"/>
</dbReference>
<keyword evidence="4" id="KW-1185">Reference proteome</keyword>
<dbReference type="OrthoDB" id="9803598at2"/>
<dbReference type="PANTHER" id="PTHR11236">
    <property type="entry name" value="AMINOBENZOATE/ANTHRANILATE SYNTHASE"/>
    <property type="match status" value="1"/>
</dbReference>
<protein>
    <submittedName>
        <fullName evidence="3">Anthranilate synthase</fullName>
        <ecNumber evidence="3">4.1.3.27</ecNumber>
    </submittedName>
</protein>
<dbReference type="Pfam" id="PF04715">
    <property type="entry name" value="Anth_synt_I_N"/>
    <property type="match status" value="1"/>
</dbReference>
<dbReference type="RefSeq" id="WP_015750580.1">
    <property type="nucleotide sequence ID" value="NC_013223.1"/>
</dbReference>
<dbReference type="InterPro" id="IPR015890">
    <property type="entry name" value="Chorismate_C"/>
</dbReference>
<sequence length="473" mass="52182">MPQVVLQQQGRTLPADTQTPISLYQQMVGKKPGLLLESAEVDGRWGRYSLVAWDFRLVASCHEGNLELTVKDARLEALRSYTGLPFEQGLRALLADLAVQPPEELADLPIFSRGVYGYLGYGLAGCFEPALADQLPPEKAEACLVLPAHVLLFDHLHHRCVQLSLDDTFPKHGGGRQVGASLDAKPRLGQVETRPDKEQFCQSVRRIREDIHNGEAIQVVLSTRFQASFSGEAFAVYRRLRQYNPSPYMYFLRLPGTTIVGSSPEVLVRCSEGRVEECPIAGTRHRGTTREEDAALADELAADPKERAEHVMLVDLGRNDLGRIAAAGSVRVDRLMQVERFSHVMHLTSYLEAELKTGLDAVDVLAATFPAGTVSGAPKIRAMETIAEHESQPRGPYAGAVGWIGLDPDQVALDTGICIRTLWIQSGTIFWQAGAGIVADSDPEKEWQECQNKARILREVLQEEGESDVFAHR</sequence>
<dbReference type="InterPro" id="IPR019999">
    <property type="entry name" value="Anth_synth_I-like"/>
</dbReference>
<reference evidence="4" key="1">
    <citation type="submission" date="2009-09" db="EMBL/GenBank/DDBJ databases">
        <title>The complete chromosome of Desulfohalobium retbaense DSM 5692.</title>
        <authorList>
            <consortium name="US DOE Joint Genome Institute (JGI-PGF)"/>
            <person name="Lucas S."/>
            <person name="Copeland A."/>
            <person name="Lapidus A."/>
            <person name="Glavina del Rio T."/>
            <person name="Dalin E."/>
            <person name="Tice H."/>
            <person name="Bruce D."/>
            <person name="Goodwin L."/>
            <person name="Pitluck S."/>
            <person name="Kyrpides N."/>
            <person name="Mavromatis K."/>
            <person name="Ivanova N."/>
            <person name="Mikhailova N."/>
            <person name="Munk A.C."/>
            <person name="Brettin T."/>
            <person name="Detter J.C."/>
            <person name="Han C."/>
            <person name="Tapia R."/>
            <person name="Larimer F."/>
            <person name="Land M."/>
            <person name="Hauser L."/>
            <person name="Markowitz V."/>
            <person name="Cheng J.-F."/>
            <person name="Hugenholtz P."/>
            <person name="Woyke T."/>
            <person name="Wu D."/>
            <person name="Spring S."/>
            <person name="Klenk H.-P."/>
            <person name="Eisen J.A."/>
        </authorList>
    </citation>
    <scope>NUCLEOTIDE SEQUENCE [LARGE SCALE GENOMIC DNA]</scope>
    <source>
        <strain evidence="4">DSM 5692</strain>
    </source>
</reference>